<evidence type="ECO:0008006" key="3">
    <source>
        <dbReference type="Google" id="ProtNLM"/>
    </source>
</evidence>
<keyword evidence="2" id="KW-1185">Reference proteome</keyword>
<dbReference type="RefSeq" id="WP_163920553.1">
    <property type="nucleotide sequence ID" value="NZ_AP022593.1"/>
</dbReference>
<geneLocation type="plasmid" evidence="2">
    <name>pjcm18538 dna</name>
</geneLocation>
<name>A0A7I7S3K0_9MYCO</name>
<dbReference type="Pfam" id="PF10604">
    <property type="entry name" value="Polyketide_cyc2"/>
    <property type="match status" value="1"/>
</dbReference>
<dbReference type="KEGG" id="marz:MARA_43170"/>
<dbReference type="Proteomes" id="UP000467428">
    <property type="component" value="Chromosome"/>
</dbReference>
<dbReference type="AlphaFoldDB" id="A0A7I7S3K0"/>
<gene>
    <name evidence="1" type="ORF">MARA_43170</name>
</gene>
<reference evidence="1 2" key="1">
    <citation type="journal article" date="2019" name="Emerg. Microbes Infect.">
        <title>Comprehensive subspecies identification of 175 nontuberculous mycobacteria species based on 7547 genomic profiles.</title>
        <authorList>
            <person name="Matsumoto Y."/>
            <person name="Kinjo T."/>
            <person name="Motooka D."/>
            <person name="Nabeya D."/>
            <person name="Jung N."/>
            <person name="Uechi K."/>
            <person name="Horii T."/>
            <person name="Iida T."/>
            <person name="Fujita J."/>
            <person name="Nakamura S."/>
        </authorList>
    </citation>
    <scope>NUCLEOTIDE SEQUENCE [LARGE SCALE GENOMIC DNA]</scope>
    <source>
        <strain evidence="1 2">JCM 18538</strain>
    </source>
</reference>
<organism evidence="1 2">
    <name type="scientific">Mycolicibacterium arabiense</name>
    <dbReference type="NCBI Taxonomy" id="1286181"/>
    <lineage>
        <taxon>Bacteria</taxon>
        <taxon>Bacillati</taxon>
        <taxon>Actinomycetota</taxon>
        <taxon>Actinomycetes</taxon>
        <taxon>Mycobacteriales</taxon>
        <taxon>Mycobacteriaceae</taxon>
        <taxon>Mycolicibacterium</taxon>
    </lineage>
</organism>
<dbReference type="InterPro" id="IPR019587">
    <property type="entry name" value="Polyketide_cyclase/dehydratase"/>
</dbReference>
<proteinExistence type="predicted"/>
<dbReference type="InterPro" id="IPR023393">
    <property type="entry name" value="START-like_dom_sf"/>
</dbReference>
<evidence type="ECO:0000313" key="2">
    <source>
        <dbReference type="Proteomes" id="UP000467428"/>
    </source>
</evidence>
<accession>A0A7I7S3K0</accession>
<protein>
    <recommendedName>
        <fullName evidence="3">Polyketide cyclase / dehydrase and lipid transport</fullName>
    </recommendedName>
</protein>
<dbReference type="SUPFAM" id="SSF55961">
    <property type="entry name" value="Bet v1-like"/>
    <property type="match status" value="1"/>
</dbReference>
<dbReference type="Gene3D" id="3.30.530.20">
    <property type="match status" value="1"/>
</dbReference>
<dbReference type="EMBL" id="AP022593">
    <property type="protein sequence ID" value="BBY50849.1"/>
    <property type="molecule type" value="Genomic_DNA"/>
</dbReference>
<sequence length="145" mass="16006">MANVDVSVSSELTPEQAWAMASDLHRFDEWLTIFGGWKSPVPEVIEEGTKVSSCIKVKGFRNTIHWEVTEYDAPRRIAMQGHGFGGVRISLHMTVTPDQLGTTFHVMAEFKGGLLSGPVGALTARVLRSDVERSVRNLAALQVKR</sequence>
<evidence type="ECO:0000313" key="1">
    <source>
        <dbReference type="EMBL" id="BBY50849.1"/>
    </source>
</evidence>